<dbReference type="OrthoDB" id="9814256at2"/>
<dbReference type="GO" id="GO:0045936">
    <property type="term" value="P:negative regulation of phosphate metabolic process"/>
    <property type="evidence" value="ECO:0007669"/>
    <property type="project" value="InterPro"/>
</dbReference>
<keyword evidence="3" id="KW-1185">Reference proteome</keyword>
<dbReference type="EMBL" id="AP019367">
    <property type="protein sequence ID" value="BBH50059.1"/>
    <property type="molecule type" value="Genomic_DNA"/>
</dbReference>
<dbReference type="Gene3D" id="1.20.58.220">
    <property type="entry name" value="Phosphate transport system protein phou homolog 2, domain 2"/>
    <property type="match status" value="1"/>
</dbReference>
<feature type="domain" description="PhoU" evidence="1">
    <location>
        <begin position="25"/>
        <end position="103"/>
    </location>
</feature>
<dbReference type="SUPFAM" id="SSF109755">
    <property type="entry name" value="PhoU-like"/>
    <property type="match status" value="1"/>
</dbReference>
<name>A0A3G9K814_9ACTN</name>
<organism evidence="2 3">
    <name type="scientific">Parolsenella catena</name>
    <dbReference type="NCBI Taxonomy" id="2003188"/>
    <lineage>
        <taxon>Bacteria</taxon>
        <taxon>Bacillati</taxon>
        <taxon>Actinomycetota</taxon>
        <taxon>Coriobacteriia</taxon>
        <taxon>Coriobacteriales</taxon>
        <taxon>Atopobiaceae</taxon>
        <taxon>Parolsenella</taxon>
    </lineage>
</organism>
<dbReference type="PANTHER" id="PTHR42930:SF3">
    <property type="entry name" value="PHOSPHATE-SPECIFIC TRANSPORT SYSTEM ACCESSORY PROTEIN PHOU"/>
    <property type="match status" value="1"/>
</dbReference>
<dbReference type="PIRSF" id="PIRSF003107">
    <property type="entry name" value="PhoU"/>
    <property type="match status" value="1"/>
</dbReference>
<dbReference type="RefSeq" id="WP_126421588.1">
    <property type="nucleotide sequence ID" value="NZ_AP019367.1"/>
</dbReference>
<dbReference type="GeneID" id="88848775"/>
<dbReference type="Proteomes" id="UP000273154">
    <property type="component" value="Chromosome"/>
</dbReference>
<dbReference type="InterPro" id="IPR026022">
    <property type="entry name" value="PhoU_dom"/>
</dbReference>
<dbReference type="Pfam" id="PF01895">
    <property type="entry name" value="PhoU"/>
    <property type="match status" value="2"/>
</dbReference>
<evidence type="ECO:0000313" key="3">
    <source>
        <dbReference type="Proteomes" id="UP000273154"/>
    </source>
</evidence>
<proteinExistence type="predicted"/>
<dbReference type="InterPro" id="IPR038078">
    <property type="entry name" value="PhoU-like_sf"/>
</dbReference>
<evidence type="ECO:0000313" key="2">
    <source>
        <dbReference type="EMBL" id="BBH50059.1"/>
    </source>
</evidence>
<dbReference type="InterPro" id="IPR028366">
    <property type="entry name" value="PhoU"/>
</dbReference>
<dbReference type="AlphaFoldDB" id="A0A3G9K814"/>
<dbReference type="PANTHER" id="PTHR42930">
    <property type="entry name" value="PHOSPHATE-SPECIFIC TRANSPORT SYSTEM ACCESSORY PROTEIN PHOU"/>
    <property type="match status" value="1"/>
</dbReference>
<dbReference type="GO" id="GO:0030643">
    <property type="term" value="P:intracellular phosphate ion homeostasis"/>
    <property type="evidence" value="ECO:0007669"/>
    <property type="project" value="InterPro"/>
</dbReference>
<dbReference type="KEGG" id="pcat:Pcatena_06460"/>
<feature type="domain" description="PhoU" evidence="1">
    <location>
        <begin position="124"/>
        <end position="202"/>
    </location>
</feature>
<dbReference type="NCBIfam" id="TIGR02135">
    <property type="entry name" value="phoU_full"/>
    <property type="match status" value="1"/>
</dbReference>
<accession>A0A3G9K814</accession>
<protein>
    <submittedName>
        <fullName evidence="2">Phosphate uptake regulator</fullName>
    </submittedName>
</protein>
<evidence type="ECO:0000259" key="1">
    <source>
        <dbReference type="Pfam" id="PF01895"/>
    </source>
</evidence>
<reference evidence="3" key="1">
    <citation type="submission" date="2018-11" db="EMBL/GenBank/DDBJ databases">
        <title>Comparative genomics of Parolsenella catena and Libanicoccus massiliensis: Reclassification of Libanicoccus massiliensis as Parolsenella massiliensis comb. nov.</title>
        <authorList>
            <person name="Sakamoto M."/>
            <person name="Ikeyama N."/>
            <person name="Murakami T."/>
            <person name="Mori H."/>
            <person name="Yuki M."/>
            <person name="Ohkuma M."/>
        </authorList>
    </citation>
    <scope>NUCLEOTIDE SEQUENCE [LARGE SCALE GENOMIC DNA]</scope>
    <source>
        <strain evidence="3">JCM 31932</strain>
    </source>
</reference>
<gene>
    <name evidence="2" type="primary">phoU</name>
    <name evidence="2" type="ORF">Pcatena_06460</name>
</gene>
<sequence length="264" mass="29651">MRETFNRQLTEMRQELVYIYANIDLALHDALDALSEGDKDKAKAVKAKTREMDEHCAALEQKAFMLIATQQPVASDLRLIQFVIYANFNLARMSNHVRNIAKTAKRCAGRDVPGQLIDLLASEGHLVYRVLSSCVTAIVEDDLRAASSLPVLDEPVDELYKQFFRSLATLGPDDDMDAASRVIMASRMLERISDNAVEIGERLVFLLTGKRRSLDDLRDLDDDDLQEMYAARGVGLVTDRDTDEQLAHQIPELRHEGGDASDEQ</sequence>